<feature type="chain" id="PRO_5032382760" evidence="1">
    <location>
        <begin position="23"/>
        <end position="314"/>
    </location>
</feature>
<comment type="caution">
    <text evidence="2">The sequence shown here is derived from an EMBL/GenBank/DDBJ whole genome shotgun (WGS) entry which is preliminary data.</text>
</comment>
<keyword evidence="3" id="KW-1185">Reference proteome</keyword>
<dbReference type="InterPro" id="IPR009199">
    <property type="entry name" value="PhoPQ-act_pathogen-rel_PqaA"/>
</dbReference>
<dbReference type="AlphaFoldDB" id="A0A820PU27"/>
<evidence type="ECO:0000313" key="2">
    <source>
        <dbReference type="EMBL" id="CAF4408300.1"/>
    </source>
</evidence>
<evidence type="ECO:0000313" key="3">
    <source>
        <dbReference type="Proteomes" id="UP000663873"/>
    </source>
</evidence>
<dbReference type="PANTHER" id="PTHR31497:SF0">
    <property type="entry name" value="AUTOCRINE PROLIFERATION REPRESSOR PROTEIN A"/>
    <property type="match status" value="1"/>
</dbReference>
<organism evidence="2 3">
    <name type="scientific">Rotaria socialis</name>
    <dbReference type="NCBI Taxonomy" id="392032"/>
    <lineage>
        <taxon>Eukaryota</taxon>
        <taxon>Metazoa</taxon>
        <taxon>Spiralia</taxon>
        <taxon>Gnathifera</taxon>
        <taxon>Rotifera</taxon>
        <taxon>Eurotatoria</taxon>
        <taxon>Bdelloidea</taxon>
        <taxon>Philodinida</taxon>
        <taxon>Philodinidae</taxon>
        <taxon>Rotaria</taxon>
    </lineage>
</organism>
<proteinExistence type="predicted"/>
<dbReference type="Proteomes" id="UP000663873">
    <property type="component" value="Unassembled WGS sequence"/>
</dbReference>
<sequence>MYQGKLAFFFLSTIILIGQYESTPLDDYVNAPDPHFGWTIIDTYEAPDYKLYILNFTSQKWIDERFSSRSIWWHYLCITVPNRLTRPNTAFLLIDGGSNTDGIPKPNDESVELMSMLALGTGSITADLQDVPNNDPTNQTRNDNAALAWTWKAFIDNQSNPAILMHLPMTKNKPLPSLTWIKSSNNTHGYIRATIDFSVGPKPISAIGYRARTLNEKRRDFRLFIADPSNPVKPMPNPVFWFTTSLVTEAQTNTTIVCSLTIEYPQEGWEGFFIQVNFPGPNGSVLELTTETQIVPDTYPTDDCHNESCAGTLV</sequence>
<keyword evidence="1" id="KW-0732">Signal</keyword>
<dbReference type="PANTHER" id="PTHR31497">
    <property type="entry name" value="AUTOCRINE PROLIFERATION REPRESSOR PROTEIN A"/>
    <property type="match status" value="1"/>
</dbReference>
<accession>A0A820PU27</accession>
<name>A0A820PU27_9BILA</name>
<reference evidence="2" key="1">
    <citation type="submission" date="2021-02" db="EMBL/GenBank/DDBJ databases">
        <authorList>
            <person name="Nowell W R."/>
        </authorList>
    </citation>
    <scope>NUCLEOTIDE SEQUENCE</scope>
</reference>
<gene>
    <name evidence="2" type="ORF">UJA718_LOCUS19624</name>
</gene>
<evidence type="ECO:0000256" key="1">
    <source>
        <dbReference type="SAM" id="SignalP"/>
    </source>
</evidence>
<protein>
    <submittedName>
        <fullName evidence="2">Uncharacterized protein</fullName>
    </submittedName>
</protein>
<dbReference type="Pfam" id="PF10142">
    <property type="entry name" value="PhoPQ_related"/>
    <property type="match status" value="1"/>
</dbReference>
<dbReference type="EMBL" id="CAJOBP010003514">
    <property type="protein sequence ID" value="CAF4408300.1"/>
    <property type="molecule type" value="Genomic_DNA"/>
</dbReference>
<feature type="signal peptide" evidence="1">
    <location>
        <begin position="1"/>
        <end position="22"/>
    </location>
</feature>